<keyword evidence="1" id="KW-0812">Transmembrane</keyword>
<feature type="transmembrane region" description="Helical" evidence="1">
    <location>
        <begin position="27"/>
        <end position="47"/>
    </location>
</feature>
<dbReference type="Proteomes" id="UP001280121">
    <property type="component" value="Unassembled WGS sequence"/>
</dbReference>
<reference evidence="2" key="1">
    <citation type="journal article" date="2023" name="Plant J.">
        <title>Genome sequences and population genomics provide insights into the demographic history, inbreeding, and mutation load of two 'living fossil' tree species of Dipteronia.</title>
        <authorList>
            <person name="Feng Y."/>
            <person name="Comes H.P."/>
            <person name="Chen J."/>
            <person name="Zhu S."/>
            <person name="Lu R."/>
            <person name="Zhang X."/>
            <person name="Li P."/>
            <person name="Qiu J."/>
            <person name="Olsen K.M."/>
            <person name="Qiu Y."/>
        </authorList>
    </citation>
    <scope>NUCLEOTIDE SEQUENCE</scope>
    <source>
        <strain evidence="2">KIB01</strain>
    </source>
</reference>
<organism evidence="2 3">
    <name type="scientific">Dipteronia dyeriana</name>
    <dbReference type="NCBI Taxonomy" id="168575"/>
    <lineage>
        <taxon>Eukaryota</taxon>
        <taxon>Viridiplantae</taxon>
        <taxon>Streptophyta</taxon>
        <taxon>Embryophyta</taxon>
        <taxon>Tracheophyta</taxon>
        <taxon>Spermatophyta</taxon>
        <taxon>Magnoliopsida</taxon>
        <taxon>eudicotyledons</taxon>
        <taxon>Gunneridae</taxon>
        <taxon>Pentapetalae</taxon>
        <taxon>rosids</taxon>
        <taxon>malvids</taxon>
        <taxon>Sapindales</taxon>
        <taxon>Sapindaceae</taxon>
        <taxon>Hippocastanoideae</taxon>
        <taxon>Acereae</taxon>
        <taxon>Dipteronia</taxon>
    </lineage>
</organism>
<proteinExistence type="predicted"/>
<evidence type="ECO:0000313" key="3">
    <source>
        <dbReference type="Proteomes" id="UP001280121"/>
    </source>
</evidence>
<accession>A0AAD9XLW2</accession>
<gene>
    <name evidence="2" type="ORF">Ddye_000419</name>
</gene>
<protein>
    <submittedName>
        <fullName evidence="2">Uncharacterized protein</fullName>
    </submittedName>
</protein>
<name>A0AAD9XLW2_9ROSI</name>
<sequence length="59" mass="6567">MAGGGYLNREVVPFTAMAQIMEYPTELTVVFIYNICVSFLAAIVGSITERDSRAVWINH</sequence>
<keyword evidence="1" id="KW-0472">Membrane</keyword>
<dbReference type="EMBL" id="JANJYI010000001">
    <property type="protein sequence ID" value="KAK2661845.1"/>
    <property type="molecule type" value="Genomic_DNA"/>
</dbReference>
<dbReference type="AlphaFoldDB" id="A0AAD9XLW2"/>
<comment type="caution">
    <text evidence="2">The sequence shown here is derived from an EMBL/GenBank/DDBJ whole genome shotgun (WGS) entry which is preliminary data.</text>
</comment>
<keyword evidence="1" id="KW-1133">Transmembrane helix</keyword>
<keyword evidence="3" id="KW-1185">Reference proteome</keyword>
<evidence type="ECO:0000313" key="2">
    <source>
        <dbReference type="EMBL" id="KAK2661845.1"/>
    </source>
</evidence>
<evidence type="ECO:0000256" key="1">
    <source>
        <dbReference type="SAM" id="Phobius"/>
    </source>
</evidence>